<keyword evidence="2" id="KW-1185">Reference proteome</keyword>
<protein>
    <submittedName>
        <fullName evidence="1">Uncharacterized protein</fullName>
    </submittedName>
</protein>
<evidence type="ECO:0000313" key="1">
    <source>
        <dbReference type="EMBL" id="GFN78272.1"/>
    </source>
</evidence>
<name>A0AAV3Y6X2_9GAST</name>
<dbReference type="EMBL" id="BLXT01000588">
    <property type="protein sequence ID" value="GFN78272.1"/>
    <property type="molecule type" value="Genomic_DNA"/>
</dbReference>
<accession>A0AAV3Y6X2</accession>
<sequence>MWEGCHEVFFLQTPRMPSARLGTWMPRSFKRFPYKRQRLGMLKTGAVSGSRLKLSMYTMSSSKAIACKVKASSSSLLHVQVLVDVCKKLSGISNGILLQKPPYLYLPIFLSNELSFKFCA</sequence>
<reference evidence="1 2" key="1">
    <citation type="journal article" date="2021" name="Elife">
        <title>Chloroplast acquisition without the gene transfer in kleptoplastic sea slugs, Plakobranchus ocellatus.</title>
        <authorList>
            <person name="Maeda T."/>
            <person name="Takahashi S."/>
            <person name="Yoshida T."/>
            <person name="Shimamura S."/>
            <person name="Takaki Y."/>
            <person name="Nagai Y."/>
            <person name="Toyoda A."/>
            <person name="Suzuki Y."/>
            <person name="Arimoto A."/>
            <person name="Ishii H."/>
            <person name="Satoh N."/>
            <person name="Nishiyama T."/>
            <person name="Hasebe M."/>
            <person name="Maruyama T."/>
            <person name="Minagawa J."/>
            <person name="Obokata J."/>
            <person name="Shigenobu S."/>
        </authorList>
    </citation>
    <scope>NUCLEOTIDE SEQUENCE [LARGE SCALE GENOMIC DNA]</scope>
</reference>
<dbReference type="Proteomes" id="UP000735302">
    <property type="component" value="Unassembled WGS sequence"/>
</dbReference>
<evidence type="ECO:0000313" key="2">
    <source>
        <dbReference type="Proteomes" id="UP000735302"/>
    </source>
</evidence>
<dbReference type="AlphaFoldDB" id="A0AAV3Y6X2"/>
<proteinExistence type="predicted"/>
<gene>
    <name evidence="1" type="ORF">PoB_000477800</name>
</gene>
<organism evidence="1 2">
    <name type="scientific">Plakobranchus ocellatus</name>
    <dbReference type="NCBI Taxonomy" id="259542"/>
    <lineage>
        <taxon>Eukaryota</taxon>
        <taxon>Metazoa</taxon>
        <taxon>Spiralia</taxon>
        <taxon>Lophotrochozoa</taxon>
        <taxon>Mollusca</taxon>
        <taxon>Gastropoda</taxon>
        <taxon>Heterobranchia</taxon>
        <taxon>Euthyneura</taxon>
        <taxon>Panpulmonata</taxon>
        <taxon>Sacoglossa</taxon>
        <taxon>Placobranchoidea</taxon>
        <taxon>Plakobranchidae</taxon>
        <taxon>Plakobranchus</taxon>
    </lineage>
</organism>
<comment type="caution">
    <text evidence="1">The sequence shown here is derived from an EMBL/GenBank/DDBJ whole genome shotgun (WGS) entry which is preliminary data.</text>
</comment>